<dbReference type="PANTHER" id="PTHR34286:SF1">
    <property type="entry name" value="TRANSMEMBRANE PROTEIN"/>
    <property type="match status" value="1"/>
</dbReference>
<organism evidence="2">
    <name type="scientific">Pseudozyma antarctica</name>
    <name type="common">Yeast</name>
    <name type="synonym">Candida antarctica</name>
    <dbReference type="NCBI Taxonomy" id="84753"/>
    <lineage>
        <taxon>Eukaryota</taxon>
        <taxon>Fungi</taxon>
        <taxon>Dikarya</taxon>
        <taxon>Basidiomycota</taxon>
        <taxon>Ustilaginomycotina</taxon>
        <taxon>Ustilaginomycetes</taxon>
        <taxon>Ustilaginales</taxon>
        <taxon>Ustilaginaceae</taxon>
        <taxon>Moesziomyces</taxon>
    </lineage>
</organism>
<dbReference type="HOGENOM" id="CLU_148782_0_0_1"/>
<evidence type="ECO:0000313" key="3">
    <source>
        <dbReference type="Proteomes" id="UP000053758"/>
    </source>
</evidence>
<gene>
    <name evidence="2" type="ORF">PAN0_091c6675</name>
</gene>
<accession>A0A081CP27</accession>
<reference evidence="2" key="1">
    <citation type="submission" date="2014-07" db="EMBL/GenBank/DDBJ databases">
        <title>Draft genome sequence of the yeast Pseudozyma antarctica JCM 10317 known as a producer of lipase B which used in a wide range of industrial applications.</title>
        <authorList>
            <person name="Morita T."/>
            <person name="Saika A."/>
            <person name="Koike H."/>
        </authorList>
    </citation>
    <scope>NUCLEOTIDE SEQUENCE</scope>
    <source>
        <strain evidence="2">JCM 10317</strain>
    </source>
</reference>
<protein>
    <submittedName>
        <fullName evidence="2">Uncharacterized protein</fullName>
    </submittedName>
</protein>
<sequence>MLDFQARRADGPDDARLRRRGSQIRVGNGKRARSAIISHTPPQSRRPSTSNHLALFRLASDLINMGAGPRYPYPKEVWTPAGGWWTRPNNWVSNTAVCAVGIALATYGVWTYSADREWRHNAPTKPIPSMNWARQFKEGELSVKEP</sequence>
<dbReference type="RefSeq" id="XP_014653377.1">
    <property type="nucleotide sequence ID" value="XM_014797891.1"/>
</dbReference>
<name>A0A081CP27_PSEA2</name>
<feature type="compositionally biased region" description="Basic and acidic residues" evidence="1">
    <location>
        <begin position="1"/>
        <end position="16"/>
    </location>
</feature>
<dbReference type="EMBL" id="DF830158">
    <property type="protein sequence ID" value="GAK68423.1"/>
    <property type="molecule type" value="Genomic_DNA"/>
</dbReference>
<proteinExistence type="predicted"/>
<evidence type="ECO:0000256" key="1">
    <source>
        <dbReference type="SAM" id="MobiDB-lite"/>
    </source>
</evidence>
<evidence type="ECO:0000313" key="2">
    <source>
        <dbReference type="EMBL" id="GAK68423.1"/>
    </source>
</evidence>
<dbReference type="PANTHER" id="PTHR34286">
    <property type="entry name" value="TRANSMEMBRANE PROTEIN"/>
    <property type="match status" value="1"/>
</dbReference>
<feature type="compositionally biased region" description="Basic residues" evidence="1">
    <location>
        <begin position="17"/>
        <end position="32"/>
    </location>
</feature>
<dbReference type="AlphaFoldDB" id="A0A081CP27"/>
<feature type="region of interest" description="Disordered" evidence="1">
    <location>
        <begin position="1"/>
        <end position="32"/>
    </location>
</feature>
<keyword evidence="3" id="KW-1185">Reference proteome</keyword>
<dbReference type="GeneID" id="26307467"/>
<dbReference type="Proteomes" id="UP000053758">
    <property type="component" value="Unassembled WGS sequence"/>
</dbReference>